<dbReference type="GO" id="GO:0003723">
    <property type="term" value="F:RNA binding"/>
    <property type="evidence" value="ECO:0007669"/>
    <property type="project" value="InterPro"/>
</dbReference>
<organism evidence="7 8">
    <name type="scientific">Candidatus Tanganyikabacteria bacterium</name>
    <dbReference type="NCBI Taxonomy" id="2961651"/>
    <lineage>
        <taxon>Bacteria</taxon>
        <taxon>Bacillati</taxon>
        <taxon>Candidatus Sericytochromatia</taxon>
        <taxon>Candidatus Tanganyikabacteria</taxon>
    </lineage>
</organism>
<dbReference type="EC" id="5.4.99.25" evidence="3"/>
<dbReference type="AlphaFoldDB" id="A0A937X6E8"/>
<comment type="caution">
    <text evidence="7">The sequence shown here is derived from an EMBL/GenBank/DDBJ whole genome shotgun (WGS) entry which is preliminary data.</text>
</comment>
<dbReference type="InterPro" id="IPR002501">
    <property type="entry name" value="PsdUridine_synth_N"/>
</dbReference>
<dbReference type="Proteomes" id="UP000703893">
    <property type="component" value="Unassembled WGS sequence"/>
</dbReference>
<dbReference type="GO" id="GO:0160148">
    <property type="term" value="F:tRNA pseudouridine(55) synthase activity"/>
    <property type="evidence" value="ECO:0007669"/>
    <property type="project" value="UniProtKB-EC"/>
</dbReference>
<evidence type="ECO:0000256" key="2">
    <source>
        <dbReference type="ARBA" id="ARBA00005642"/>
    </source>
</evidence>
<dbReference type="Gene3D" id="3.30.2350.10">
    <property type="entry name" value="Pseudouridine synthase"/>
    <property type="match status" value="1"/>
</dbReference>
<sequence length="204" mass="21924">TTTADAAGDVLEERPVELGETAVREALRHFAGEMAQVPPAYSAVHVGGRRAYEMARAGIPVEVPARTVRIDALELLRWTPESVLVRVACSAGTYIRSLAVDLGRALDVPANLAFLLRTRAGAAGIAEADRLTDPVWRPIPPGEFLRHLPAIAIDEAEAAALRQGKPIREANAVDEPVRAMLDEELVAVVRAEQGAFWPKTVLAV</sequence>
<dbReference type="GO" id="GO:0006400">
    <property type="term" value="P:tRNA modification"/>
    <property type="evidence" value="ECO:0007669"/>
    <property type="project" value="TreeGrafter"/>
</dbReference>
<dbReference type="SUPFAM" id="SSF55120">
    <property type="entry name" value="Pseudouridine synthase"/>
    <property type="match status" value="1"/>
</dbReference>
<dbReference type="Pfam" id="PF01509">
    <property type="entry name" value="TruB_N"/>
    <property type="match status" value="1"/>
</dbReference>
<dbReference type="PANTHER" id="PTHR13767:SF2">
    <property type="entry name" value="PSEUDOURIDYLATE SYNTHASE TRUB1"/>
    <property type="match status" value="1"/>
</dbReference>
<dbReference type="InterPro" id="IPR014780">
    <property type="entry name" value="tRNA_psdUridine_synth_TruB"/>
</dbReference>
<dbReference type="GO" id="GO:1990481">
    <property type="term" value="P:mRNA pseudouridine synthesis"/>
    <property type="evidence" value="ECO:0007669"/>
    <property type="project" value="TreeGrafter"/>
</dbReference>
<evidence type="ECO:0000256" key="3">
    <source>
        <dbReference type="ARBA" id="ARBA00012787"/>
    </source>
</evidence>
<evidence type="ECO:0000313" key="7">
    <source>
        <dbReference type="EMBL" id="MBM3274441.1"/>
    </source>
</evidence>
<dbReference type="PANTHER" id="PTHR13767">
    <property type="entry name" value="TRNA-PSEUDOURIDINE SYNTHASE"/>
    <property type="match status" value="1"/>
</dbReference>
<protein>
    <recommendedName>
        <fullName evidence="3">tRNA pseudouridine(55) synthase</fullName>
        <ecNumber evidence="3">5.4.99.25</ecNumber>
    </recommendedName>
</protein>
<accession>A0A937X6E8</accession>
<dbReference type="EMBL" id="VGJX01000216">
    <property type="protein sequence ID" value="MBM3274441.1"/>
    <property type="molecule type" value="Genomic_DNA"/>
</dbReference>
<evidence type="ECO:0000256" key="4">
    <source>
        <dbReference type="ARBA" id="ARBA00022694"/>
    </source>
</evidence>
<evidence type="ECO:0000259" key="6">
    <source>
        <dbReference type="Pfam" id="PF01509"/>
    </source>
</evidence>
<proteinExistence type="inferred from homology"/>
<evidence type="ECO:0000256" key="5">
    <source>
        <dbReference type="ARBA" id="ARBA00023235"/>
    </source>
</evidence>
<feature type="domain" description="Pseudouridine synthase II N-terminal" evidence="6">
    <location>
        <begin position="1"/>
        <end position="95"/>
    </location>
</feature>
<keyword evidence="5" id="KW-0413">Isomerase</keyword>
<comment type="catalytic activity">
    <reaction evidence="1">
        <text>uridine(55) in tRNA = pseudouridine(55) in tRNA</text>
        <dbReference type="Rhea" id="RHEA:42532"/>
        <dbReference type="Rhea" id="RHEA-COMP:10101"/>
        <dbReference type="Rhea" id="RHEA-COMP:10102"/>
        <dbReference type="ChEBI" id="CHEBI:65314"/>
        <dbReference type="ChEBI" id="CHEBI:65315"/>
        <dbReference type="EC" id="5.4.99.25"/>
    </reaction>
</comment>
<gene>
    <name evidence="7" type="ORF">FJZ00_04775</name>
</gene>
<keyword evidence="4" id="KW-0819">tRNA processing</keyword>
<feature type="non-terminal residue" evidence="7">
    <location>
        <position position="1"/>
    </location>
</feature>
<evidence type="ECO:0000256" key="1">
    <source>
        <dbReference type="ARBA" id="ARBA00000385"/>
    </source>
</evidence>
<reference evidence="7 8" key="1">
    <citation type="submission" date="2019-03" db="EMBL/GenBank/DDBJ databases">
        <title>Lake Tanganyika Metagenome-Assembled Genomes (MAGs).</title>
        <authorList>
            <person name="Tran P."/>
        </authorList>
    </citation>
    <scope>NUCLEOTIDE SEQUENCE [LARGE SCALE GENOMIC DNA]</scope>
    <source>
        <strain evidence="7">K_DeepCast_65m_m2_236</strain>
    </source>
</reference>
<evidence type="ECO:0000313" key="8">
    <source>
        <dbReference type="Proteomes" id="UP000703893"/>
    </source>
</evidence>
<dbReference type="InterPro" id="IPR020103">
    <property type="entry name" value="PsdUridine_synth_cat_dom_sf"/>
</dbReference>
<name>A0A937X6E8_9BACT</name>
<comment type="similarity">
    <text evidence="2">Belongs to the pseudouridine synthase TruB family. Type 1 subfamily.</text>
</comment>